<keyword evidence="1" id="KW-1133">Transmembrane helix</keyword>
<proteinExistence type="predicted"/>
<dbReference type="EMBL" id="CALTRL010003278">
    <property type="protein sequence ID" value="CAH7679330.1"/>
    <property type="molecule type" value="Genomic_DNA"/>
</dbReference>
<dbReference type="InterPro" id="IPR057194">
    <property type="entry name" value="DUF7872"/>
</dbReference>
<name>A0AAV0B5G5_PHAPC</name>
<keyword evidence="1" id="KW-0472">Membrane</keyword>
<protein>
    <submittedName>
        <fullName evidence="3">Expressed protein</fullName>
    </submittedName>
</protein>
<reference evidence="3" key="1">
    <citation type="submission" date="2022-06" db="EMBL/GenBank/DDBJ databases">
        <authorList>
            <consortium name="SYNGENTA / RWTH Aachen University"/>
        </authorList>
    </citation>
    <scope>NUCLEOTIDE SEQUENCE</scope>
</reference>
<feature type="transmembrane region" description="Helical" evidence="1">
    <location>
        <begin position="38"/>
        <end position="58"/>
    </location>
</feature>
<evidence type="ECO:0000256" key="1">
    <source>
        <dbReference type="SAM" id="Phobius"/>
    </source>
</evidence>
<feature type="domain" description="DUF7872" evidence="2">
    <location>
        <begin position="68"/>
        <end position="146"/>
    </location>
</feature>
<evidence type="ECO:0000313" key="3">
    <source>
        <dbReference type="EMBL" id="CAH7679330.1"/>
    </source>
</evidence>
<dbReference type="Proteomes" id="UP001153365">
    <property type="component" value="Unassembled WGS sequence"/>
</dbReference>
<feature type="transmembrane region" description="Helical" evidence="1">
    <location>
        <begin position="12"/>
        <end position="32"/>
    </location>
</feature>
<evidence type="ECO:0000313" key="4">
    <source>
        <dbReference type="Proteomes" id="UP001153365"/>
    </source>
</evidence>
<gene>
    <name evidence="3" type="ORF">PPACK8108_LOCUS13286</name>
</gene>
<organism evidence="3 4">
    <name type="scientific">Phakopsora pachyrhizi</name>
    <name type="common">Asian soybean rust disease fungus</name>
    <dbReference type="NCBI Taxonomy" id="170000"/>
    <lineage>
        <taxon>Eukaryota</taxon>
        <taxon>Fungi</taxon>
        <taxon>Dikarya</taxon>
        <taxon>Basidiomycota</taxon>
        <taxon>Pucciniomycotina</taxon>
        <taxon>Pucciniomycetes</taxon>
        <taxon>Pucciniales</taxon>
        <taxon>Phakopsoraceae</taxon>
        <taxon>Phakopsora</taxon>
    </lineage>
</organism>
<dbReference type="Pfam" id="PF25278">
    <property type="entry name" value="DUF7872"/>
    <property type="match status" value="1"/>
</dbReference>
<evidence type="ECO:0000259" key="2">
    <source>
        <dbReference type="Pfam" id="PF25278"/>
    </source>
</evidence>
<comment type="caution">
    <text evidence="3">The sequence shown here is derived from an EMBL/GenBank/DDBJ whole genome shotgun (WGS) entry which is preliminary data.</text>
</comment>
<accession>A0AAV0B5G5</accession>
<dbReference type="AlphaFoldDB" id="A0AAV0B5G5"/>
<keyword evidence="4" id="KW-1185">Reference proteome</keyword>
<sequence>MIDRGIPRLIKAVETITSLAGLFTIIAVLFGFTVLSVFIPWTGIKVAVIIALGGSLPFRVSLLKPHGEEDGFRTWSDFSYYISKGQQLVQDTISEQMKKVLNSGLRDPKLGILNAVRGGYFLDLHENQQFKMESMMTRMLKAKIISKS</sequence>
<keyword evidence="1" id="KW-0812">Transmembrane</keyword>